<dbReference type="Proteomes" id="UP000774326">
    <property type="component" value="Unassembled WGS sequence"/>
</dbReference>
<reference evidence="1" key="2">
    <citation type="submission" date="2021-01" db="EMBL/GenBank/DDBJ databases">
        <authorList>
            <person name="Schikora-Tamarit M.A."/>
        </authorList>
    </citation>
    <scope>NUCLEOTIDE SEQUENCE</scope>
    <source>
        <strain evidence="1">CBS2887</strain>
    </source>
</reference>
<comment type="caution">
    <text evidence="1">The sequence shown here is derived from an EMBL/GenBank/DDBJ whole genome shotgun (WGS) entry which is preliminary data.</text>
</comment>
<dbReference type="EMBL" id="JAEUBG010002190">
    <property type="protein sequence ID" value="KAH3685036.1"/>
    <property type="molecule type" value="Genomic_DNA"/>
</dbReference>
<accession>A0A9P8TN73</accession>
<gene>
    <name evidence="1" type="ORF">WICPIJ_003973</name>
</gene>
<proteinExistence type="predicted"/>
<keyword evidence="2" id="KW-1185">Reference proteome</keyword>
<evidence type="ECO:0000313" key="2">
    <source>
        <dbReference type="Proteomes" id="UP000774326"/>
    </source>
</evidence>
<sequence length="91" mass="9656">MFKVFNTSCNSSVSPAQTAAAKSESFAGSSNMLVLFFIDVVKVAICSLNIEFMLEISLNTCKISATRALTTFESLSSGSFSKAVILALETS</sequence>
<protein>
    <submittedName>
        <fullName evidence="1">Uncharacterized protein</fullName>
    </submittedName>
</protein>
<reference evidence="1" key="1">
    <citation type="journal article" date="2021" name="Open Biol.">
        <title>Shared evolutionary footprints suggest mitochondrial oxidative damage underlies multiple complex I losses in fungi.</title>
        <authorList>
            <person name="Schikora-Tamarit M.A."/>
            <person name="Marcet-Houben M."/>
            <person name="Nosek J."/>
            <person name="Gabaldon T."/>
        </authorList>
    </citation>
    <scope>NUCLEOTIDE SEQUENCE</scope>
    <source>
        <strain evidence="1">CBS2887</strain>
    </source>
</reference>
<evidence type="ECO:0000313" key="1">
    <source>
        <dbReference type="EMBL" id="KAH3685036.1"/>
    </source>
</evidence>
<dbReference type="AlphaFoldDB" id="A0A9P8TN73"/>
<organism evidence="1 2">
    <name type="scientific">Wickerhamomyces pijperi</name>
    <name type="common">Yeast</name>
    <name type="synonym">Pichia pijperi</name>
    <dbReference type="NCBI Taxonomy" id="599730"/>
    <lineage>
        <taxon>Eukaryota</taxon>
        <taxon>Fungi</taxon>
        <taxon>Dikarya</taxon>
        <taxon>Ascomycota</taxon>
        <taxon>Saccharomycotina</taxon>
        <taxon>Saccharomycetes</taxon>
        <taxon>Phaffomycetales</taxon>
        <taxon>Wickerhamomycetaceae</taxon>
        <taxon>Wickerhamomyces</taxon>
    </lineage>
</organism>
<name>A0A9P8TN73_WICPI</name>